<dbReference type="RefSeq" id="WP_110125391.1">
    <property type="nucleotide sequence ID" value="NZ_QHLY01000005.1"/>
</dbReference>
<evidence type="ECO:0000313" key="1">
    <source>
        <dbReference type="EMBL" id="PXA71868.1"/>
    </source>
</evidence>
<proteinExistence type="predicted"/>
<dbReference type="EMBL" id="QHLY01000005">
    <property type="protein sequence ID" value="PXA71868.1"/>
    <property type="molecule type" value="Genomic_DNA"/>
</dbReference>
<accession>A0A318A1P9</accession>
<comment type="caution">
    <text evidence="1">The sequence shown here is derived from an EMBL/GenBank/DDBJ whole genome shotgun (WGS) entry which is preliminary data.</text>
</comment>
<dbReference type="AlphaFoldDB" id="A0A318A1P9"/>
<dbReference type="OrthoDB" id="9926137at2"/>
<protein>
    <submittedName>
        <fullName evidence="1">Uncharacterized protein</fullName>
    </submittedName>
</protein>
<gene>
    <name evidence="1" type="ORF">CTB96_02805</name>
</gene>
<organism evidence="1 2">
    <name type="scientific">Cryobacterium arcticum</name>
    <dbReference type="NCBI Taxonomy" id="670052"/>
    <lineage>
        <taxon>Bacteria</taxon>
        <taxon>Bacillati</taxon>
        <taxon>Actinomycetota</taxon>
        <taxon>Actinomycetes</taxon>
        <taxon>Micrococcales</taxon>
        <taxon>Microbacteriaceae</taxon>
        <taxon>Cryobacterium</taxon>
    </lineage>
</organism>
<reference evidence="1 2" key="1">
    <citation type="submission" date="2018-05" db="EMBL/GenBank/DDBJ databases">
        <title>Genetic diversity of glacier-inhabiting Cryobacterium bacteria in China and description of Cryobacterium mengkeensis sp. nov. and Arthrobacter glacialis sp. nov.</title>
        <authorList>
            <person name="Liu Q."/>
            <person name="Xin Y.-H."/>
        </authorList>
    </citation>
    <scope>NUCLEOTIDE SEQUENCE [LARGE SCALE GENOMIC DNA]</scope>
    <source>
        <strain evidence="1 2">SK-1</strain>
    </source>
</reference>
<name>A0A318A1P9_9MICO</name>
<sequence length="112" mass="12179">MTESPSTQPGWPADTGPLRTLQDIGIIPEGSNRLTWASDSRTLTTNGRTSYKALCKFMNKQALRELAALTLEGWNVNVEASGLKLKVVIALAALTDTGHHTPTHPTRMENHA</sequence>
<evidence type="ECO:0000313" key="2">
    <source>
        <dbReference type="Proteomes" id="UP000246722"/>
    </source>
</evidence>
<dbReference type="Proteomes" id="UP000246722">
    <property type="component" value="Unassembled WGS sequence"/>
</dbReference>
<keyword evidence="2" id="KW-1185">Reference proteome</keyword>